<dbReference type="Gene3D" id="2.10.260.10">
    <property type="match status" value="1"/>
</dbReference>
<dbReference type="InterPro" id="IPR007159">
    <property type="entry name" value="SpoVT-AbrB_dom"/>
</dbReference>
<dbReference type="GO" id="GO:0003677">
    <property type="term" value="F:DNA binding"/>
    <property type="evidence" value="ECO:0007669"/>
    <property type="project" value="InterPro"/>
</dbReference>
<gene>
    <name evidence="2" type="ORF">H4683_003841</name>
</gene>
<dbReference type="Proteomes" id="UP000658225">
    <property type="component" value="Unassembled WGS sequence"/>
</dbReference>
<evidence type="ECO:0000313" key="3">
    <source>
        <dbReference type="Proteomes" id="UP000658225"/>
    </source>
</evidence>
<evidence type="ECO:0000259" key="1">
    <source>
        <dbReference type="Pfam" id="PF04014"/>
    </source>
</evidence>
<comment type="caution">
    <text evidence="2">The sequence shown here is derived from an EMBL/GenBank/DDBJ whole genome shotgun (WGS) entry which is preliminary data.</text>
</comment>
<name>A0A927ML40_9BACL</name>
<dbReference type="SUPFAM" id="SSF89447">
    <property type="entry name" value="AbrB/MazE/MraZ-like"/>
    <property type="match status" value="1"/>
</dbReference>
<organism evidence="2 3">
    <name type="scientific">Sporosarcina limicola</name>
    <dbReference type="NCBI Taxonomy" id="34101"/>
    <lineage>
        <taxon>Bacteria</taxon>
        <taxon>Bacillati</taxon>
        <taxon>Bacillota</taxon>
        <taxon>Bacilli</taxon>
        <taxon>Bacillales</taxon>
        <taxon>Caryophanaceae</taxon>
        <taxon>Sporosarcina</taxon>
    </lineage>
</organism>
<dbReference type="EMBL" id="JADBEL010000034">
    <property type="protein sequence ID" value="MBE1556715.1"/>
    <property type="molecule type" value="Genomic_DNA"/>
</dbReference>
<reference evidence="2" key="1">
    <citation type="submission" date="2020-10" db="EMBL/GenBank/DDBJ databases">
        <title>Genomic Encyclopedia of Type Strains, Phase IV (KMG-IV): sequencing the most valuable type-strain genomes for metagenomic binning, comparative biology and taxonomic classification.</title>
        <authorList>
            <person name="Goeker M."/>
        </authorList>
    </citation>
    <scope>NUCLEOTIDE SEQUENCE</scope>
    <source>
        <strain evidence="2">DSM 13886</strain>
    </source>
</reference>
<dbReference type="Pfam" id="PF04014">
    <property type="entry name" value="MazE_antitoxin"/>
    <property type="match status" value="1"/>
</dbReference>
<accession>A0A927ML40</accession>
<evidence type="ECO:0000313" key="2">
    <source>
        <dbReference type="EMBL" id="MBE1556715.1"/>
    </source>
</evidence>
<feature type="domain" description="SpoVT-AbrB" evidence="1">
    <location>
        <begin position="10"/>
        <end position="46"/>
    </location>
</feature>
<dbReference type="RefSeq" id="WP_192600341.1">
    <property type="nucleotide sequence ID" value="NZ_JADBEL010000034.1"/>
</dbReference>
<protein>
    <submittedName>
        <fullName evidence="2">Addiction module antidote</fullName>
    </submittedName>
</protein>
<dbReference type="InterPro" id="IPR037914">
    <property type="entry name" value="SpoVT-AbrB_sf"/>
</dbReference>
<keyword evidence="3" id="KW-1185">Reference proteome</keyword>
<proteinExistence type="predicted"/>
<sequence>MVVKVVERKITKVGNSLGVTLPAEVLSHIQANQGDDIKFHLEENGTVSFKKTTNLNLDGLEGIDQDFIDGVKELFENYDTTLRNLADR</sequence>
<dbReference type="AlphaFoldDB" id="A0A927ML40"/>